<evidence type="ECO:0000256" key="2">
    <source>
        <dbReference type="SAM" id="Phobius"/>
    </source>
</evidence>
<dbReference type="Gene3D" id="2.40.50.100">
    <property type="match status" value="1"/>
</dbReference>
<dbReference type="PANTHER" id="PTHR30386">
    <property type="entry name" value="MEMBRANE FUSION SUBUNIT OF EMRAB-TOLC MULTIDRUG EFFLUX PUMP"/>
    <property type="match status" value="1"/>
</dbReference>
<dbReference type="EMBL" id="JBHTIV010000005">
    <property type="protein sequence ID" value="MFD0932076.1"/>
    <property type="molecule type" value="Genomic_DNA"/>
</dbReference>
<keyword evidence="2" id="KW-0472">Membrane</keyword>
<gene>
    <name evidence="3" type="ORF">ACFQ0R_05615</name>
</gene>
<evidence type="ECO:0000313" key="4">
    <source>
        <dbReference type="Proteomes" id="UP001597049"/>
    </source>
</evidence>
<dbReference type="InterPro" id="IPR050739">
    <property type="entry name" value="MFP"/>
</dbReference>
<name>A0ABW3GN97_9FLAO</name>
<reference evidence="4" key="1">
    <citation type="journal article" date="2019" name="Int. J. Syst. Evol. Microbiol.">
        <title>The Global Catalogue of Microorganisms (GCM) 10K type strain sequencing project: providing services to taxonomists for standard genome sequencing and annotation.</title>
        <authorList>
            <consortium name="The Broad Institute Genomics Platform"/>
            <consortium name="The Broad Institute Genome Sequencing Center for Infectious Disease"/>
            <person name="Wu L."/>
            <person name="Ma J."/>
        </authorList>
    </citation>
    <scope>NUCLEOTIDE SEQUENCE [LARGE SCALE GENOMIC DNA]</scope>
    <source>
        <strain evidence="4">CCUG 56752</strain>
    </source>
</reference>
<accession>A0ABW3GN97</accession>
<proteinExistence type="predicted"/>
<comment type="caution">
    <text evidence="3">The sequence shown here is derived from an EMBL/GenBank/DDBJ whole genome shotgun (WGS) entry which is preliminary data.</text>
</comment>
<organism evidence="3 4">
    <name type="scientific">Psychroflexus salinarum</name>
    <dbReference type="NCBI Taxonomy" id="546024"/>
    <lineage>
        <taxon>Bacteria</taxon>
        <taxon>Pseudomonadati</taxon>
        <taxon>Bacteroidota</taxon>
        <taxon>Flavobacteriia</taxon>
        <taxon>Flavobacteriales</taxon>
        <taxon>Flavobacteriaceae</taxon>
        <taxon>Psychroflexus</taxon>
    </lineage>
</organism>
<evidence type="ECO:0000313" key="3">
    <source>
        <dbReference type="EMBL" id="MFD0932076.1"/>
    </source>
</evidence>
<dbReference type="Proteomes" id="UP001597049">
    <property type="component" value="Unassembled WGS sequence"/>
</dbReference>
<dbReference type="RefSeq" id="WP_379657396.1">
    <property type="nucleotide sequence ID" value="NZ_JBHTIV010000005.1"/>
</dbReference>
<keyword evidence="4" id="KW-1185">Reference proteome</keyword>
<dbReference type="SUPFAM" id="SSF56954">
    <property type="entry name" value="Outer membrane efflux proteins (OEP)"/>
    <property type="match status" value="1"/>
</dbReference>
<feature type="transmembrane region" description="Helical" evidence="2">
    <location>
        <begin position="30"/>
        <end position="52"/>
    </location>
</feature>
<keyword evidence="2" id="KW-0812">Transmembrane</keyword>
<protein>
    <submittedName>
        <fullName evidence="3">HlyD family secretion protein</fullName>
    </submittedName>
</protein>
<feature type="coiled-coil region" evidence="1">
    <location>
        <begin position="129"/>
        <end position="226"/>
    </location>
</feature>
<keyword evidence="1" id="KW-0175">Coiled coil</keyword>
<dbReference type="SUPFAM" id="SSF51230">
    <property type="entry name" value="Single hybrid motif"/>
    <property type="match status" value="1"/>
</dbReference>
<evidence type="ECO:0000256" key="1">
    <source>
        <dbReference type="SAM" id="Coils"/>
    </source>
</evidence>
<dbReference type="PANTHER" id="PTHR30386:SF27">
    <property type="entry name" value="MEMBRANE FUSION PROTEIN (MFP) FAMILY PROTEIN"/>
    <property type="match status" value="1"/>
</dbReference>
<dbReference type="InterPro" id="IPR011053">
    <property type="entry name" value="Single_hybrid_motif"/>
</dbReference>
<sequence>MLDISKLKLNEKVDLSKYKSMEFTFHKDRFLTFNKIMTIFGVVFLAILFLPWTQIVQGKGYVTALNPGQRAQSIESAIAGRIEKWYVKEGQIVKKGDTILHISEIKDKYFDPQLLDRAQSQITAKNFSLESYTEKVKALNFQIEALKEERKLKLEQAKNKLIQANLQVESDSIDLEAEKTQLIIAERQYERTESLEKEGLKAVTDLEEKRLKLQNSQAKIVSQKNKLLASRNKIINAQIEISSIKANYQEKISKAESNKFTALSGQYDTEAQRTKLETEFSNYSVRSGMRFITAPQDGFINRALQNGIGETFSEGTQIVSIMPIDFDLAVETYVDPIDLPLLHPGEPIRIIFDGWPAIFFSGWPNLSYGTYGGRIVAVERTINPSKGKFRVLIEEDPDEQPWPDVIRAGSGARTMALLDDVPVWYEMWRQINGFPPDYYTPQESNTNVNKNQNSKK</sequence>
<keyword evidence="2" id="KW-1133">Transmembrane helix</keyword>